<dbReference type="EMBL" id="CP044331">
    <property type="protein sequence ID" value="QGM99454.1"/>
    <property type="molecule type" value="Genomic_DNA"/>
</dbReference>
<dbReference type="Proteomes" id="UP000422569">
    <property type="component" value="Chromosome"/>
</dbReference>
<dbReference type="AlphaFoldDB" id="A0A6B8M611"/>
<dbReference type="SUPFAM" id="SSF48576">
    <property type="entry name" value="Terpenoid synthases"/>
    <property type="match status" value="1"/>
</dbReference>
<proteinExistence type="predicted"/>
<accession>A0A6B8M611</accession>
<reference evidence="1 2" key="1">
    <citation type="submission" date="2019-09" db="EMBL/GenBank/DDBJ databases">
        <title>Isolation and complete genome sequencing of Methylocystis species.</title>
        <authorList>
            <person name="Rumah B.L."/>
            <person name="Stead C.E."/>
            <person name="Stevens B.C."/>
            <person name="Minton N.P."/>
            <person name="Grosse-Honebrink A."/>
            <person name="Zhang Y."/>
        </authorList>
    </citation>
    <scope>NUCLEOTIDE SEQUENCE [LARGE SCALE GENOMIC DNA]</scope>
    <source>
        <strain evidence="1 2">BRCS2</strain>
    </source>
</reference>
<dbReference type="Pfam" id="PF00494">
    <property type="entry name" value="SQS_PSY"/>
    <property type="match status" value="1"/>
</dbReference>
<dbReference type="KEGG" id="mpar:F7D14_19495"/>
<dbReference type="InterPro" id="IPR008949">
    <property type="entry name" value="Isoprenoid_synthase_dom_sf"/>
</dbReference>
<dbReference type="RefSeq" id="WP_016918417.1">
    <property type="nucleotide sequence ID" value="NZ_CP044331.1"/>
</dbReference>
<name>A0A6B8M611_9HYPH</name>
<evidence type="ECO:0000313" key="2">
    <source>
        <dbReference type="Proteomes" id="UP000422569"/>
    </source>
</evidence>
<keyword evidence="2" id="KW-1185">Reference proteome</keyword>
<protein>
    <submittedName>
        <fullName evidence="1">Squalene synthase</fullName>
    </submittedName>
</protein>
<dbReference type="InterPro" id="IPR002060">
    <property type="entry name" value="Squ/phyt_synthse"/>
</dbReference>
<dbReference type="Gene3D" id="1.10.600.10">
    <property type="entry name" value="Farnesyl Diphosphate Synthase"/>
    <property type="match status" value="1"/>
</dbReference>
<gene>
    <name evidence="1" type="ORF">F7D14_19495</name>
</gene>
<evidence type="ECO:0000313" key="1">
    <source>
        <dbReference type="EMBL" id="QGM99454.1"/>
    </source>
</evidence>
<sequence length="269" mass="29619">MDAAAPDHYAICEAQLRERDRDVWLASLFAPHPARRHIHAVYAFAQECAEAPAKVSQPLLGEMRLRWWTDALSGPDSEAARAHPVADALLDTMRRFSLPLDELTALADAHVADLYDDQMPDVGTLEDYCRMTSAAPMRWAARILGAEPSPAMEDAGVALGLARVLRRPSGPLIPADLLAKHGATIHANAPPLRAALAELRDMALARYESARRAARGLAIGREALLPAALVPVYLERMTRKDYDPLRGLPEPSPLRRQWRLWRAARGVGL</sequence>
<organism evidence="1 2">
    <name type="scientific">Methylocystis parvus</name>
    <dbReference type="NCBI Taxonomy" id="134"/>
    <lineage>
        <taxon>Bacteria</taxon>
        <taxon>Pseudomonadati</taxon>
        <taxon>Pseudomonadota</taxon>
        <taxon>Alphaproteobacteria</taxon>
        <taxon>Hyphomicrobiales</taxon>
        <taxon>Methylocystaceae</taxon>
        <taxon>Methylocystis</taxon>
    </lineage>
</organism>